<feature type="domain" description="F-box" evidence="3">
    <location>
        <begin position="65"/>
        <end position="105"/>
    </location>
</feature>
<reference evidence="4" key="1">
    <citation type="submission" date="2020-06" db="EMBL/GenBank/DDBJ databases">
        <authorList>
            <person name="Ji K."/>
            <person name="Li J."/>
        </authorList>
    </citation>
    <scope>NUCLEOTIDE SEQUENCE</scope>
    <source>
        <strain evidence="4">JKM2019</strain>
        <tissue evidence="4">Whole body</tissue>
    </source>
</reference>
<dbReference type="SMART" id="SM00256">
    <property type="entry name" value="FBOX"/>
    <property type="match status" value="1"/>
</dbReference>
<gene>
    <name evidence="4" type="ORF">HUG17_4725</name>
</gene>
<dbReference type="GO" id="GO:0031146">
    <property type="term" value="P:SCF-dependent proteasomal ubiquitin-dependent protein catabolic process"/>
    <property type="evidence" value="ECO:0007669"/>
    <property type="project" value="TreeGrafter"/>
</dbReference>
<feature type="compositionally biased region" description="Low complexity" evidence="2">
    <location>
        <begin position="173"/>
        <end position="195"/>
    </location>
</feature>
<dbReference type="GO" id="GO:0019005">
    <property type="term" value="C:SCF ubiquitin ligase complex"/>
    <property type="evidence" value="ECO:0007669"/>
    <property type="project" value="TreeGrafter"/>
</dbReference>
<name>A0A9D4SHV7_DERFA</name>
<dbReference type="CDD" id="cd09917">
    <property type="entry name" value="F-box_SF"/>
    <property type="match status" value="1"/>
</dbReference>
<dbReference type="InterPro" id="IPR006553">
    <property type="entry name" value="Leu-rich_rpt_Cys-con_subtyp"/>
</dbReference>
<dbReference type="InterPro" id="IPR032675">
    <property type="entry name" value="LRR_dom_sf"/>
</dbReference>
<evidence type="ECO:0000256" key="2">
    <source>
        <dbReference type="SAM" id="MobiDB-lite"/>
    </source>
</evidence>
<dbReference type="Gene3D" id="1.20.1280.50">
    <property type="match status" value="1"/>
</dbReference>
<evidence type="ECO:0000256" key="1">
    <source>
        <dbReference type="ARBA" id="ARBA00022786"/>
    </source>
</evidence>
<feature type="region of interest" description="Disordered" evidence="2">
    <location>
        <begin position="171"/>
        <end position="195"/>
    </location>
</feature>
<dbReference type="PANTHER" id="PTHR13318">
    <property type="entry name" value="PARTNER OF PAIRED, ISOFORM B-RELATED"/>
    <property type="match status" value="1"/>
</dbReference>
<dbReference type="Pfam" id="PF00646">
    <property type="entry name" value="F-box"/>
    <property type="match status" value="1"/>
</dbReference>
<dbReference type="AlphaFoldDB" id="A0A9D4SHV7"/>
<dbReference type="SUPFAM" id="SSF81383">
    <property type="entry name" value="F-box domain"/>
    <property type="match status" value="1"/>
</dbReference>
<dbReference type="EMBL" id="SDOV01000004">
    <property type="protein sequence ID" value="KAH7641680.1"/>
    <property type="molecule type" value="Genomic_DNA"/>
</dbReference>
<comment type="caution">
    <text evidence="4">The sequence shown here is derived from an EMBL/GenBank/DDBJ whole genome shotgun (WGS) entry which is preliminary data.</text>
</comment>
<protein>
    <submittedName>
        <fullName evidence="4">Lrr-repeat containing protein</fullName>
    </submittedName>
</protein>
<dbReference type="Proteomes" id="UP000828236">
    <property type="component" value="Unassembled WGS sequence"/>
</dbReference>
<dbReference type="SMART" id="SM00367">
    <property type="entry name" value="LRR_CC"/>
    <property type="match status" value="2"/>
</dbReference>
<dbReference type="SUPFAM" id="SSF52047">
    <property type="entry name" value="RNI-like"/>
    <property type="match status" value="1"/>
</dbReference>
<dbReference type="Gene3D" id="3.80.10.10">
    <property type="entry name" value="Ribonuclease Inhibitor"/>
    <property type="match status" value="2"/>
</dbReference>
<organism evidence="4">
    <name type="scientific">Dermatophagoides farinae</name>
    <name type="common">American house dust mite</name>
    <dbReference type="NCBI Taxonomy" id="6954"/>
    <lineage>
        <taxon>Eukaryota</taxon>
        <taxon>Metazoa</taxon>
        <taxon>Ecdysozoa</taxon>
        <taxon>Arthropoda</taxon>
        <taxon>Chelicerata</taxon>
        <taxon>Arachnida</taxon>
        <taxon>Acari</taxon>
        <taxon>Acariformes</taxon>
        <taxon>Sarcoptiformes</taxon>
        <taxon>Astigmata</taxon>
        <taxon>Psoroptidia</taxon>
        <taxon>Analgoidea</taxon>
        <taxon>Pyroglyphidae</taxon>
        <taxon>Dermatophagoidinae</taxon>
        <taxon>Dermatophagoides</taxon>
    </lineage>
</organism>
<dbReference type="InterPro" id="IPR001810">
    <property type="entry name" value="F-box_dom"/>
</dbReference>
<evidence type="ECO:0000313" key="4">
    <source>
        <dbReference type="EMBL" id="KAH7641680.1"/>
    </source>
</evidence>
<dbReference type="InterPro" id="IPR036047">
    <property type="entry name" value="F-box-like_dom_sf"/>
</dbReference>
<sequence length="621" mass="71756">MYIEEKLRQQQIESEMLPMKPQRKPSRKQLLYQRRSQTTPHYMLASCSSNSTLPTRFPIRTIKCLNFHCLSKVFEYVDFKDLINCQLVCSFWNECVKFHLAKRTYFAYGKQYNDLQRMNYDDEKEFQNNTNDSNTRDPLSLSLNSFYSCEKCQAIINEKIAYDRDESNNYAESKSSGLSSTSENLSSSSSLSASQTSLTSSSDSVIDLLDQNNNNTNGNYNDYRCAECQAIFEELKTFTTKTTNNNNNNNSDKQIRQNYYDQFIDAIRLNIFERILSKLPKLRLLKYAQGYRYGFQHNCLDVYGVNLILRTNRHCPHLTNIDLSNCVGLTEADFYQLAKFYGQQLISLNVSGCRIDETCLRLIIKSCDKLRYLNMANNFCRLQGTCLEWISDKIETIVADYNQNVRVLDGLLQGKGRNIIELELNVGYCFNPSMPYKILGNHFQNLISLKIIFKSFGKYKQGIFIHLAKLKELECLYLIEEIDDFDSESSLDDFSVLEILKSCGSKLRELYLHAASSLFGCQSSLTDHSISKIDTFCPLLEVFSIKRASITDQSLNSIARLRNAYTVQLIDLEYISDKGIRQIMTSFRENEDQHKQKLRQICGIDIDVGHNGPNIEQVKRN</sequence>
<proteinExistence type="predicted"/>
<reference evidence="4" key="2">
    <citation type="journal article" date="2021" name="World Allergy Organ. J.">
        <title>Chromosome-level assembly of Dermatophagoides farinae genome and transcriptome reveals two novel allergens Der f 37 and Der f 39.</title>
        <authorList>
            <person name="Chen J."/>
            <person name="Cai Z."/>
            <person name="Fan D."/>
            <person name="Hu J."/>
            <person name="Hou Y."/>
            <person name="He Y."/>
            <person name="Zhang Z."/>
            <person name="Zhao Z."/>
            <person name="Gao P."/>
            <person name="Hu W."/>
            <person name="Sun J."/>
            <person name="Li J."/>
            <person name="Ji K."/>
        </authorList>
    </citation>
    <scope>NUCLEOTIDE SEQUENCE</scope>
    <source>
        <strain evidence="4">JKM2019</strain>
    </source>
</reference>
<accession>A0A9D4SHV7</accession>
<keyword evidence="1" id="KW-0833">Ubl conjugation pathway</keyword>
<evidence type="ECO:0000259" key="3">
    <source>
        <dbReference type="SMART" id="SM00256"/>
    </source>
</evidence>